<evidence type="ECO:0000256" key="10">
    <source>
        <dbReference type="ARBA" id="ARBA00022839"/>
    </source>
</evidence>
<dbReference type="NCBIfam" id="NF004316">
    <property type="entry name" value="PRK05711.1"/>
    <property type="match status" value="1"/>
</dbReference>
<keyword evidence="13 17" id="KW-0464">Manganese</keyword>
<organism evidence="20 21">
    <name type="scientific">Neisseria subflava NJ9703</name>
    <dbReference type="NCBI Taxonomy" id="546268"/>
    <lineage>
        <taxon>Bacteria</taxon>
        <taxon>Pseudomonadati</taxon>
        <taxon>Pseudomonadota</taxon>
        <taxon>Betaproteobacteria</taxon>
        <taxon>Neisseriales</taxon>
        <taxon>Neisseriaceae</taxon>
        <taxon>Neisseria</taxon>
    </lineage>
</organism>
<dbReference type="GO" id="GO:0008408">
    <property type="term" value="F:3'-5' exonuclease activity"/>
    <property type="evidence" value="ECO:0007669"/>
    <property type="project" value="TreeGrafter"/>
</dbReference>
<keyword evidence="4 18" id="KW-0808">Transferase</keyword>
<dbReference type="AlphaFoldDB" id="A0A9W5IR95"/>
<comment type="cofactor">
    <cofactor evidence="17">
        <name>Mg(2+)</name>
        <dbReference type="ChEBI" id="CHEBI:18420"/>
    </cofactor>
    <cofactor evidence="17">
        <name>Mn(2+)</name>
        <dbReference type="ChEBI" id="CHEBI:29035"/>
    </cofactor>
    <text evidence="17">Binds 2 divalent metal cations. Magnesium or manganese.</text>
</comment>
<dbReference type="InterPro" id="IPR013520">
    <property type="entry name" value="Ribonucl_H"/>
</dbReference>
<comment type="function">
    <text evidence="18">DNA polymerase III is a complex, multichain enzyme responsible for most of the replicative synthesis in bacteria. The epsilon subunit contain the editing function and is a proofreading 3'-5' exonuclease.</text>
</comment>
<dbReference type="InterPro" id="IPR036397">
    <property type="entry name" value="RNaseH_sf"/>
</dbReference>
<comment type="subunit">
    <text evidence="18">DNA polymerase III contains a core (composed of alpha, epsilon and theta chains) that associates with a tau subunit. This core dimerizes to form the POLIII' complex. PolIII' associates with the gamma complex (composed of gamma, delta, delta', psi and chi chains) and with the beta chain to form the complete DNA polymerase III complex.</text>
</comment>
<evidence type="ECO:0000256" key="3">
    <source>
        <dbReference type="ARBA" id="ARBA00020352"/>
    </source>
</evidence>
<feature type="binding site" evidence="17">
    <location>
        <position position="9"/>
    </location>
    <ligand>
        <name>a divalent metal cation</name>
        <dbReference type="ChEBI" id="CHEBI:60240"/>
        <label>1</label>
        <note>catalytic</note>
    </ligand>
</feature>
<dbReference type="NCBIfam" id="TIGR00573">
    <property type="entry name" value="dnaq"/>
    <property type="match status" value="1"/>
</dbReference>
<name>A0A9W5IR95_NEISU</name>
<keyword evidence="5 18" id="KW-0548">Nucleotidyltransferase</keyword>
<keyword evidence="11 17" id="KW-0460">Magnesium</keyword>
<accession>A0A9W5IR95</accession>
<feature type="binding site" evidence="16">
    <location>
        <position position="54"/>
    </location>
    <ligand>
        <name>substrate</name>
    </ligand>
</feature>
<evidence type="ECO:0000256" key="17">
    <source>
        <dbReference type="PIRSR" id="PIRSR606309-3"/>
    </source>
</evidence>
<dbReference type="InterPro" id="IPR006309">
    <property type="entry name" value="DnaQ_proteo"/>
</dbReference>
<dbReference type="SUPFAM" id="SSF53098">
    <property type="entry name" value="Ribonuclease H-like"/>
    <property type="match status" value="1"/>
</dbReference>
<dbReference type="PANTHER" id="PTHR30231">
    <property type="entry name" value="DNA POLYMERASE III SUBUNIT EPSILON"/>
    <property type="match status" value="1"/>
</dbReference>
<dbReference type="Proteomes" id="UP000004621">
    <property type="component" value="Unassembled WGS sequence"/>
</dbReference>
<keyword evidence="8 17" id="KW-0479">Metal-binding</keyword>
<gene>
    <name evidence="18 20" type="primary">dnaQ</name>
    <name evidence="20" type="ORF">NEISUBOT_04090</name>
</gene>
<dbReference type="GO" id="GO:0003677">
    <property type="term" value="F:DNA binding"/>
    <property type="evidence" value="ECO:0007669"/>
    <property type="project" value="InterPro"/>
</dbReference>
<evidence type="ECO:0000256" key="13">
    <source>
        <dbReference type="ARBA" id="ARBA00023211"/>
    </source>
</evidence>
<dbReference type="InterPro" id="IPR012337">
    <property type="entry name" value="RNaseH-like_sf"/>
</dbReference>
<feature type="binding site" evidence="17">
    <location>
        <position position="11"/>
    </location>
    <ligand>
        <name>a divalent metal cation</name>
        <dbReference type="ChEBI" id="CHEBI:60240"/>
        <label>1</label>
        <note>catalytic</note>
    </ligand>
</feature>
<dbReference type="CDD" id="cd06131">
    <property type="entry name" value="DNA_pol_III_epsilon_Ecoli_like"/>
    <property type="match status" value="1"/>
</dbReference>
<evidence type="ECO:0000256" key="2">
    <source>
        <dbReference type="ARBA" id="ARBA00012417"/>
    </source>
</evidence>
<evidence type="ECO:0000256" key="5">
    <source>
        <dbReference type="ARBA" id="ARBA00022695"/>
    </source>
</evidence>
<evidence type="ECO:0000256" key="4">
    <source>
        <dbReference type="ARBA" id="ARBA00022679"/>
    </source>
</evidence>
<keyword evidence="7 18" id="KW-0540">Nuclease</keyword>
<keyword evidence="6 18" id="KW-0235">DNA replication</keyword>
<feature type="binding site" evidence="16">
    <location>
        <position position="11"/>
    </location>
    <ligand>
        <name>substrate</name>
    </ligand>
</feature>
<proteinExistence type="predicted"/>
<keyword evidence="9 18" id="KW-0378">Hydrolase</keyword>
<evidence type="ECO:0000256" key="7">
    <source>
        <dbReference type="ARBA" id="ARBA00022722"/>
    </source>
</evidence>
<feature type="active site" description="Proton acceptor" evidence="15">
    <location>
        <position position="156"/>
    </location>
</feature>
<evidence type="ECO:0000259" key="19">
    <source>
        <dbReference type="SMART" id="SM00479"/>
    </source>
</evidence>
<evidence type="ECO:0000256" key="11">
    <source>
        <dbReference type="ARBA" id="ARBA00022842"/>
    </source>
</evidence>
<evidence type="ECO:0000313" key="20">
    <source>
        <dbReference type="EMBL" id="EFC52344.1"/>
    </source>
</evidence>
<dbReference type="GO" id="GO:0046872">
    <property type="term" value="F:metal ion binding"/>
    <property type="evidence" value="ECO:0007669"/>
    <property type="project" value="UniProtKB-KW"/>
</dbReference>
<feature type="domain" description="Exonuclease" evidence="19">
    <location>
        <begin position="4"/>
        <end position="178"/>
    </location>
</feature>
<feature type="binding site" evidence="16">
    <location>
        <position position="161"/>
    </location>
    <ligand>
        <name>substrate</name>
    </ligand>
</feature>
<dbReference type="EC" id="2.7.7.7" evidence="2 18"/>
<comment type="catalytic activity">
    <reaction evidence="14 18">
        <text>DNA(n) + a 2'-deoxyribonucleoside 5'-triphosphate = DNA(n+1) + diphosphate</text>
        <dbReference type="Rhea" id="RHEA:22508"/>
        <dbReference type="Rhea" id="RHEA-COMP:17339"/>
        <dbReference type="Rhea" id="RHEA-COMP:17340"/>
        <dbReference type="ChEBI" id="CHEBI:33019"/>
        <dbReference type="ChEBI" id="CHEBI:61560"/>
        <dbReference type="ChEBI" id="CHEBI:173112"/>
        <dbReference type="EC" id="2.7.7.7"/>
    </reaction>
</comment>
<dbReference type="SMART" id="SM00479">
    <property type="entry name" value="EXOIII"/>
    <property type="match status" value="1"/>
</dbReference>
<evidence type="ECO:0000313" key="21">
    <source>
        <dbReference type="Proteomes" id="UP000004621"/>
    </source>
</evidence>
<evidence type="ECO:0000256" key="9">
    <source>
        <dbReference type="ARBA" id="ARBA00022801"/>
    </source>
</evidence>
<dbReference type="GO" id="GO:0003887">
    <property type="term" value="F:DNA-directed DNA polymerase activity"/>
    <property type="evidence" value="ECO:0007669"/>
    <property type="project" value="UniProtKB-KW"/>
</dbReference>
<feature type="binding site" evidence="16">
    <location>
        <position position="59"/>
    </location>
    <ligand>
        <name>substrate</name>
    </ligand>
</feature>
<evidence type="ECO:0000256" key="12">
    <source>
        <dbReference type="ARBA" id="ARBA00022932"/>
    </source>
</evidence>
<dbReference type="RefSeq" id="WP_004519742.1">
    <property type="nucleotide sequence ID" value="NZ_ACEO02000004.1"/>
</dbReference>
<evidence type="ECO:0000256" key="1">
    <source>
        <dbReference type="ARBA" id="ARBA00001936"/>
    </source>
</evidence>
<evidence type="ECO:0000256" key="6">
    <source>
        <dbReference type="ARBA" id="ARBA00022705"/>
    </source>
</evidence>
<dbReference type="InterPro" id="IPR006054">
    <property type="entry name" value="DnaQ"/>
</dbReference>
<keyword evidence="10 18" id="KW-0269">Exonuclease</keyword>
<reference evidence="20 21" key="1">
    <citation type="submission" date="2010-01" db="EMBL/GenBank/DDBJ databases">
        <authorList>
            <person name="Weinstock G."/>
            <person name="Sodergren E."/>
            <person name="Clifton S."/>
            <person name="Fulton L."/>
            <person name="Fulton B."/>
            <person name="Courtney L."/>
            <person name="Fronick C."/>
            <person name="Harrison M."/>
            <person name="Strong C."/>
            <person name="Farmer C."/>
            <person name="Delahaunty K."/>
            <person name="Markovic C."/>
            <person name="Hall O."/>
            <person name="Minx P."/>
            <person name="Tomlinson C."/>
            <person name="Mitreva M."/>
            <person name="Nelson J."/>
            <person name="Hou S."/>
            <person name="Wollam A."/>
            <person name="Pepin K.H."/>
            <person name="Johnson M."/>
            <person name="Bhonagiri V."/>
            <person name="Nash W.E."/>
            <person name="Warren W."/>
            <person name="Chinwalla A."/>
            <person name="Mardis E.R."/>
            <person name="Wilson R.K."/>
        </authorList>
    </citation>
    <scope>NUCLEOTIDE SEQUENCE [LARGE SCALE GENOMIC DNA]</scope>
    <source>
        <strain evidence="20 21">NJ9703</strain>
    </source>
</reference>
<comment type="caution">
    <text evidence="20">The sequence shown here is derived from an EMBL/GenBank/DDBJ whole genome shotgun (WGS) entry which is preliminary data.</text>
</comment>
<protein>
    <recommendedName>
        <fullName evidence="3 18">DNA polymerase III subunit epsilon</fullName>
        <ecNumber evidence="2 18">2.7.7.7</ecNumber>
    </recommendedName>
</protein>
<dbReference type="PANTHER" id="PTHR30231:SF41">
    <property type="entry name" value="DNA POLYMERASE III SUBUNIT EPSILON"/>
    <property type="match status" value="1"/>
</dbReference>
<feature type="binding site" evidence="17">
    <location>
        <position position="161"/>
    </location>
    <ligand>
        <name>a divalent metal cation</name>
        <dbReference type="ChEBI" id="CHEBI:60240"/>
        <label>1</label>
        <note>catalytic</note>
    </ligand>
</feature>
<dbReference type="GO" id="GO:0045004">
    <property type="term" value="P:DNA replication proofreading"/>
    <property type="evidence" value="ECO:0007669"/>
    <property type="project" value="TreeGrafter"/>
</dbReference>
<evidence type="ECO:0000256" key="18">
    <source>
        <dbReference type="RuleBase" id="RU364087"/>
    </source>
</evidence>
<dbReference type="NCBIfam" id="TIGR01406">
    <property type="entry name" value="dnaQ_proteo"/>
    <property type="match status" value="1"/>
</dbReference>
<evidence type="ECO:0000256" key="14">
    <source>
        <dbReference type="ARBA" id="ARBA00049244"/>
    </source>
</evidence>
<sequence length="245" mass="27253">MSQRQIILDTETTGLYPENGDRLVEFAGLEMINRQMTDSNLHLYVHPERDMPEEAAKVHGLTIEVLEAKNAPPFAQVGKQIADFIRGAELIIHNAKFDVGFLNMEFRRMGLPSIEELGCKVTDTLAMAREMFPGQKASLDALCNRFSVDRSKRVLHGALIDCELLGEVYLAMTRQQFDLMGGEAEEEGEVKQTVIAETKRTSQLKVIKANADELAAHEKYLDDLGEACVWRKAETPDEANAGASA</sequence>
<dbReference type="Pfam" id="PF00929">
    <property type="entry name" value="RNase_T"/>
    <property type="match status" value="1"/>
</dbReference>
<dbReference type="Gene3D" id="3.30.420.10">
    <property type="entry name" value="Ribonuclease H-like superfamily/Ribonuclease H"/>
    <property type="match status" value="1"/>
</dbReference>
<feature type="binding site" evidence="16">
    <location>
        <position position="9"/>
    </location>
    <ligand>
        <name>substrate</name>
    </ligand>
</feature>
<dbReference type="EMBL" id="ACEO02000004">
    <property type="protein sequence ID" value="EFC52344.1"/>
    <property type="molecule type" value="Genomic_DNA"/>
</dbReference>
<evidence type="ECO:0000256" key="8">
    <source>
        <dbReference type="ARBA" id="ARBA00022723"/>
    </source>
</evidence>
<dbReference type="GO" id="GO:0005829">
    <property type="term" value="C:cytosol"/>
    <property type="evidence" value="ECO:0007669"/>
    <property type="project" value="TreeGrafter"/>
</dbReference>
<dbReference type="FunFam" id="3.30.420.10:FF:000012">
    <property type="entry name" value="DNA polymerase III subunit epsilon"/>
    <property type="match status" value="1"/>
</dbReference>
<keyword evidence="12 18" id="KW-0239">DNA-directed DNA polymerase</keyword>
<evidence type="ECO:0000256" key="15">
    <source>
        <dbReference type="PIRSR" id="PIRSR606309-1"/>
    </source>
</evidence>
<evidence type="ECO:0000256" key="16">
    <source>
        <dbReference type="PIRSR" id="PIRSR606309-2"/>
    </source>
</evidence>
<comment type="cofactor">
    <cofactor evidence="1 18">
        <name>Mn(2+)</name>
        <dbReference type="ChEBI" id="CHEBI:29035"/>
    </cofactor>
</comment>